<dbReference type="EMBL" id="CAIF01000252">
    <property type="protein sequence ID" value="CCH46539.1"/>
    <property type="molecule type" value="Genomic_DNA"/>
</dbReference>
<protein>
    <submittedName>
        <fullName evidence="2">Secreted protein</fullName>
    </submittedName>
</protein>
<evidence type="ECO:0000313" key="2">
    <source>
        <dbReference type="EMBL" id="CCH46539.1"/>
    </source>
</evidence>
<reference evidence="2 3" key="1">
    <citation type="journal article" date="2012" name="Eukaryot. Cell">
        <title>Draft genome sequence of Wickerhamomyces ciferrii NRRL Y-1031 F-60-10.</title>
        <authorList>
            <person name="Schneider J."/>
            <person name="Andrea H."/>
            <person name="Blom J."/>
            <person name="Jaenicke S."/>
            <person name="Ruckert C."/>
            <person name="Schorsch C."/>
            <person name="Szczepanowski R."/>
            <person name="Farwick M."/>
            <person name="Goesmann A."/>
            <person name="Puhler A."/>
            <person name="Schaffer S."/>
            <person name="Tauch A."/>
            <person name="Kohler T."/>
            <person name="Brinkrolf K."/>
        </authorList>
    </citation>
    <scope>NUCLEOTIDE SEQUENCE [LARGE SCALE GENOMIC DNA]</scope>
    <source>
        <strain evidence="3">ATCC 14091 / BCRC 22168 / CBS 111 / JCM 3599 / NBRC 0793 / NRRL Y-1031 F-60-10</strain>
    </source>
</reference>
<comment type="caution">
    <text evidence="2">The sequence shown here is derived from an EMBL/GenBank/DDBJ whole genome shotgun (WGS) entry which is preliminary data.</text>
</comment>
<organism evidence="2 3">
    <name type="scientific">Wickerhamomyces ciferrii (strain ATCC 14091 / BCRC 22168 / CBS 111 / JCM 3599 / NBRC 0793 / NRRL Y-1031 F-60-10)</name>
    <name type="common">Yeast</name>
    <name type="synonym">Pichia ciferrii</name>
    <dbReference type="NCBI Taxonomy" id="1206466"/>
    <lineage>
        <taxon>Eukaryota</taxon>
        <taxon>Fungi</taxon>
        <taxon>Dikarya</taxon>
        <taxon>Ascomycota</taxon>
        <taxon>Saccharomycotina</taxon>
        <taxon>Saccharomycetes</taxon>
        <taxon>Phaffomycetales</taxon>
        <taxon>Wickerhamomycetaceae</taxon>
        <taxon>Wickerhamomyces</taxon>
    </lineage>
</organism>
<dbReference type="Proteomes" id="UP000009328">
    <property type="component" value="Unassembled WGS sequence"/>
</dbReference>
<proteinExistence type="predicted"/>
<keyword evidence="1" id="KW-0732">Signal</keyword>
<keyword evidence="3" id="KW-1185">Reference proteome</keyword>
<feature type="signal peptide" evidence="1">
    <location>
        <begin position="1"/>
        <end position="23"/>
    </location>
</feature>
<name>K0KYP7_WICCF</name>
<feature type="chain" id="PRO_5003834599" evidence="1">
    <location>
        <begin position="24"/>
        <end position="120"/>
    </location>
</feature>
<evidence type="ECO:0000313" key="3">
    <source>
        <dbReference type="Proteomes" id="UP000009328"/>
    </source>
</evidence>
<dbReference type="InParanoid" id="K0KYP7"/>
<sequence>MKLSTIFLEGLLLAGVISSPISAEDSSLESNNSTSDIIKAEGNGAPKLCFNANKSPFCLGNHNVNDCISAYKLRTGMDKKEATQTCKFWCSEIKTPTQCKQCKYKADYHPDFACDDAKYC</sequence>
<dbReference type="HOGENOM" id="CLU_127832_0_0_1"/>
<evidence type="ECO:0000256" key="1">
    <source>
        <dbReference type="SAM" id="SignalP"/>
    </source>
</evidence>
<dbReference type="AlphaFoldDB" id="K0KYP7"/>
<gene>
    <name evidence="2" type="ORF">BN7_6132</name>
</gene>
<accession>K0KYP7</accession>